<dbReference type="GeneTree" id="ENSGT01110000271280"/>
<accession>A0A3B5M2C4</accession>
<evidence type="ECO:0000313" key="3">
    <source>
        <dbReference type="Proteomes" id="UP000261380"/>
    </source>
</evidence>
<evidence type="ECO:0000256" key="1">
    <source>
        <dbReference type="SAM" id="MobiDB-lite"/>
    </source>
</evidence>
<reference evidence="2" key="1">
    <citation type="submission" date="2025-08" db="UniProtKB">
        <authorList>
            <consortium name="Ensembl"/>
        </authorList>
    </citation>
    <scope>IDENTIFICATION</scope>
</reference>
<dbReference type="Ensembl" id="ENSXCOT00000017779.1">
    <property type="protein sequence ID" value="ENSXCOP00000017557.1"/>
    <property type="gene ID" value="ENSXCOG00000013236.1"/>
</dbReference>
<keyword evidence="3" id="KW-1185">Reference proteome</keyword>
<proteinExistence type="predicted"/>
<dbReference type="Proteomes" id="UP000261380">
    <property type="component" value="Unplaced"/>
</dbReference>
<evidence type="ECO:0000313" key="2">
    <source>
        <dbReference type="Ensembl" id="ENSXCOP00000017557.1"/>
    </source>
</evidence>
<dbReference type="AlphaFoldDB" id="A0A3B5M2C4"/>
<feature type="region of interest" description="Disordered" evidence="1">
    <location>
        <begin position="12"/>
        <end position="126"/>
    </location>
</feature>
<organism evidence="2 3">
    <name type="scientific">Xiphophorus couchianus</name>
    <name type="common">Monterrey platyfish</name>
    <dbReference type="NCBI Taxonomy" id="32473"/>
    <lineage>
        <taxon>Eukaryota</taxon>
        <taxon>Metazoa</taxon>
        <taxon>Chordata</taxon>
        <taxon>Craniata</taxon>
        <taxon>Vertebrata</taxon>
        <taxon>Euteleostomi</taxon>
        <taxon>Actinopterygii</taxon>
        <taxon>Neopterygii</taxon>
        <taxon>Teleostei</taxon>
        <taxon>Neoteleostei</taxon>
        <taxon>Acanthomorphata</taxon>
        <taxon>Ovalentaria</taxon>
        <taxon>Atherinomorphae</taxon>
        <taxon>Cyprinodontiformes</taxon>
        <taxon>Poeciliidae</taxon>
        <taxon>Poeciliinae</taxon>
        <taxon>Xiphophorus</taxon>
    </lineage>
</organism>
<protein>
    <submittedName>
        <fullName evidence="2">Uncharacterized protein</fullName>
    </submittedName>
</protein>
<name>A0A3B5M2C4_9TELE</name>
<reference evidence="2" key="2">
    <citation type="submission" date="2025-09" db="UniProtKB">
        <authorList>
            <consortium name="Ensembl"/>
        </authorList>
    </citation>
    <scope>IDENTIFICATION</scope>
</reference>
<sequence length="147" mass="15672">MECVVRSAQVNLQKVSNQRKWSRARRLLPMFSRTKAGGDEIDQQDSSPPPLSGTRDSSPPPPGSIRDSSLLLPCGTRDSSLPPPGGTRDSSVLPPSGTRDSSPPPPSGTRDSSPLLPCGTRDSSPFRRSLTKLNLCPVPSLVSLQTL</sequence>